<dbReference type="Proteomes" id="UP000231267">
    <property type="component" value="Unassembled WGS sequence"/>
</dbReference>
<comment type="caution">
    <text evidence="1">The sequence shown here is derived from an EMBL/GenBank/DDBJ whole genome shotgun (WGS) entry which is preliminary data.</text>
</comment>
<dbReference type="InterPro" id="IPR016195">
    <property type="entry name" value="Pol/histidinol_Pase-like"/>
</dbReference>
<reference evidence="1 2" key="1">
    <citation type="submission" date="2017-09" db="EMBL/GenBank/DDBJ databases">
        <title>Depth-based differentiation of microbial function through sediment-hosted aquifers and enrichment of novel symbionts in the deep terrestrial subsurface.</title>
        <authorList>
            <person name="Probst A.J."/>
            <person name="Ladd B."/>
            <person name="Jarett J.K."/>
            <person name="Geller-Mcgrath D.E."/>
            <person name="Sieber C.M."/>
            <person name="Emerson J.B."/>
            <person name="Anantharaman K."/>
            <person name="Thomas B.C."/>
            <person name="Malmstrom R."/>
            <person name="Stieglmeier M."/>
            <person name="Klingl A."/>
            <person name="Woyke T."/>
            <person name="Ryan C.M."/>
            <person name="Banfield J.F."/>
        </authorList>
    </citation>
    <scope>NUCLEOTIDE SEQUENCE [LARGE SCALE GENOMIC DNA]</scope>
    <source>
        <strain evidence="1">CG12_big_fil_rev_8_21_14_0_65_43_15</strain>
    </source>
</reference>
<sequence length="414" mass="46164">MRIIADFHIHSKYSRATSKDMDIPNLARWAKLKGIDIMGTGDFTHPLWLHELKQALKPSSTAEGLYEYDGVHFILTAEVCNIFSSGGKARRVHNALFAPSFEVVDKINKEFGYIGNLAADGRPMFGLSAEELVKIALSASPDCLIAPGHVWTPWFGVLGANSGFDSVEECFGKEAKNIYCLETGLSSDPAMNWRLSKLDKYSLISNSDSHSPQKIGREANVFDCKMSYKEIINILKTKDKKKFLYTVEFFPQEGKYHWAGHRACGVSMSPLEAKNNNYTCPRCGKGITIGVESRVEKLADRPEGFTPDNAIPFKSMIPLIEIIAEARGKTSTSVGVIDEHMKTIKRLKSEFNILFDMQDAELEKELAGPVADAVKRVRNGQVHIAPGYDGVYGEVKIFGKDEKPPEKEKQMELF</sequence>
<keyword evidence="1" id="KW-0378">Hydrolase</keyword>
<proteinExistence type="predicted"/>
<keyword evidence="1" id="KW-0547">Nucleotide-binding</keyword>
<dbReference type="EMBL" id="PFGP01000035">
    <property type="protein sequence ID" value="PIW66699.1"/>
    <property type="molecule type" value="Genomic_DNA"/>
</dbReference>
<evidence type="ECO:0000313" key="1">
    <source>
        <dbReference type="EMBL" id="PIW66699.1"/>
    </source>
</evidence>
<dbReference type="Gene3D" id="3.20.20.140">
    <property type="entry name" value="Metal-dependent hydrolases"/>
    <property type="match status" value="1"/>
</dbReference>
<name>A0A2J0LHM7_9BACT</name>
<gene>
    <name evidence="1" type="ORF">COW11_02065</name>
</gene>
<dbReference type="PANTHER" id="PTHR40084:SF1">
    <property type="entry name" value="PHOSPHOTRANSFERASE"/>
    <property type="match status" value="1"/>
</dbReference>
<keyword evidence="1" id="KW-0347">Helicase</keyword>
<dbReference type="AlphaFoldDB" id="A0A2J0LHM7"/>
<accession>A0A2J0LHM7</accession>
<dbReference type="SUPFAM" id="SSF89550">
    <property type="entry name" value="PHP domain-like"/>
    <property type="match status" value="1"/>
</dbReference>
<keyword evidence="1" id="KW-0067">ATP-binding</keyword>
<evidence type="ECO:0000313" key="2">
    <source>
        <dbReference type="Proteomes" id="UP000231267"/>
    </source>
</evidence>
<protein>
    <submittedName>
        <fullName evidence="1">DNA helicase UvrD</fullName>
    </submittedName>
</protein>
<organism evidence="1 2">
    <name type="scientific">Candidatus Taenaricola geysiri</name>
    <dbReference type="NCBI Taxonomy" id="1974752"/>
    <lineage>
        <taxon>Bacteria</taxon>
        <taxon>Pseudomonadati</taxon>
        <taxon>Candidatus Omnitrophota</taxon>
        <taxon>Candidatus Taenaricola</taxon>
    </lineage>
</organism>
<dbReference type="PANTHER" id="PTHR40084">
    <property type="entry name" value="PHOSPHOHYDROLASE, PHP FAMILY"/>
    <property type="match status" value="1"/>
</dbReference>
<dbReference type="GO" id="GO:0004386">
    <property type="term" value="F:helicase activity"/>
    <property type="evidence" value="ECO:0007669"/>
    <property type="project" value="UniProtKB-KW"/>
</dbReference>
<dbReference type="CDD" id="cd19067">
    <property type="entry name" value="PfuEndoQ-like"/>
    <property type="match status" value="1"/>
</dbReference>